<sequence length="108" mass="11363">MGLAIASDIGITMQTLSLAVLLHARRMVSLASVDVRELGRCVIAGLGGGGAVWLALWLAVRALALHGQLMDASELLVGIALWLVVTGWLLETLGSALPRVALKRLRLA</sequence>
<keyword evidence="1" id="KW-0472">Membrane</keyword>
<evidence type="ECO:0000256" key="1">
    <source>
        <dbReference type="SAM" id="Phobius"/>
    </source>
</evidence>
<gene>
    <name evidence="2" type="ORF">CARN3_0510</name>
</gene>
<reference evidence="2" key="1">
    <citation type="submission" date="2009-10" db="EMBL/GenBank/DDBJ databases">
        <title>Diversity of trophic interactions inside an arsenic-rich microbial ecosystem.</title>
        <authorList>
            <person name="Bertin P.N."/>
            <person name="Heinrich-Salmeron A."/>
            <person name="Pelletier E."/>
            <person name="Goulhen-Chollet F."/>
            <person name="Arsene-Ploetze F."/>
            <person name="Gallien S."/>
            <person name="Calteau A."/>
            <person name="Vallenet D."/>
            <person name="Casiot C."/>
            <person name="Chane-Woon-Ming B."/>
            <person name="Giloteaux L."/>
            <person name="Barakat M."/>
            <person name="Bonnefoy V."/>
            <person name="Bruneel O."/>
            <person name="Chandler M."/>
            <person name="Cleiss J."/>
            <person name="Duran R."/>
            <person name="Elbaz-Poulichet F."/>
            <person name="Fonknechten N."/>
            <person name="Lauga B."/>
            <person name="Mornico D."/>
            <person name="Ortet P."/>
            <person name="Schaeffer C."/>
            <person name="Siguier P."/>
            <person name="Alexander Thil Smith A."/>
            <person name="Van Dorsselaer A."/>
            <person name="Weissenbach J."/>
            <person name="Medigue C."/>
            <person name="Le Paslier D."/>
        </authorList>
    </citation>
    <scope>NUCLEOTIDE SEQUENCE</scope>
</reference>
<comment type="caution">
    <text evidence="2">The sequence shown here is derived from an EMBL/GenBank/DDBJ whole genome shotgun (WGS) entry which is preliminary data.</text>
</comment>
<organism evidence="2">
    <name type="scientific">mine drainage metagenome</name>
    <dbReference type="NCBI Taxonomy" id="410659"/>
    <lineage>
        <taxon>unclassified sequences</taxon>
        <taxon>metagenomes</taxon>
        <taxon>ecological metagenomes</taxon>
    </lineage>
</organism>
<name>E6PXB4_9ZZZZ</name>
<feature type="transmembrane region" description="Helical" evidence="1">
    <location>
        <begin position="75"/>
        <end position="97"/>
    </location>
</feature>
<feature type="transmembrane region" description="Helical" evidence="1">
    <location>
        <begin position="6"/>
        <end position="22"/>
    </location>
</feature>
<accession>E6PXB4</accession>
<keyword evidence="1" id="KW-1133">Transmembrane helix</keyword>
<dbReference type="EMBL" id="CABN01000032">
    <property type="protein sequence ID" value="CBH99573.1"/>
    <property type="molecule type" value="Genomic_DNA"/>
</dbReference>
<protein>
    <submittedName>
        <fullName evidence="2">Uncharacterized protein</fullName>
    </submittedName>
</protein>
<proteinExistence type="predicted"/>
<feature type="transmembrane region" description="Helical" evidence="1">
    <location>
        <begin position="42"/>
        <end position="63"/>
    </location>
</feature>
<dbReference type="AlphaFoldDB" id="E6PXB4"/>
<evidence type="ECO:0000313" key="2">
    <source>
        <dbReference type="EMBL" id="CBH99573.1"/>
    </source>
</evidence>
<keyword evidence="1" id="KW-0812">Transmembrane</keyword>